<dbReference type="Gene3D" id="3.40.50.300">
    <property type="entry name" value="P-loop containing nucleotide triphosphate hydrolases"/>
    <property type="match status" value="1"/>
</dbReference>
<dbReference type="AlphaFoldDB" id="A0A239LX50"/>
<name>A0A239LX50_9RHOB</name>
<feature type="compositionally biased region" description="Basic residues" evidence="1">
    <location>
        <begin position="352"/>
        <end position="365"/>
    </location>
</feature>
<dbReference type="RefSeq" id="WP_089235229.1">
    <property type="nucleotide sequence ID" value="NZ_FZOY01000011.1"/>
</dbReference>
<evidence type="ECO:0000256" key="1">
    <source>
        <dbReference type="SAM" id="MobiDB-lite"/>
    </source>
</evidence>
<reference evidence="2 3" key="1">
    <citation type="submission" date="2017-06" db="EMBL/GenBank/DDBJ databases">
        <authorList>
            <person name="Kim H.J."/>
            <person name="Triplett B.A."/>
        </authorList>
    </citation>
    <scope>NUCLEOTIDE SEQUENCE [LARGE SCALE GENOMIC DNA]</scope>
    <source>
        <strain evidence="2 3">DSM 29339</strain>
    </source>
</reference>
<dbReference type="EMBL" id="FZOY01000011">
    <property type="protein sequence ID" value="SNT34860.1"/>
    <property type="molecule type" value="Genomic_DNA"/>
</dbReference>
<dbReference type="InterPro" id="IPR027417">
    <property type="entry name" value="P-loop_NTPase"/>
</dbReference>
<dbReference type="Proteomes" id="UP000198426">
    <property type="component" value="Unassembled WGS sequence"/>
</dbReference>
<accession>A0A239LX50</accession>
<evidence type="ECO:0000313" key="3">
    <source>
        <dbReference type="Proteomes" id="UP000198426"/>
    </source>
</evidence>
<sequence length="371" mass="41624">MRAVVHIGLPKTGTTSIQGWLQANADRLPERGAAYDRINYPDLKRRRAHVELGICQMDRAGELMPHKETRRFYGLTDLEAQAEVARVYTEVFGKAVKRGKDLTWIFSSEDLGSLTTTPQLAKALDGWMGQFFSDVRYVCYIRRQEDWLLSRYSQTLRHGATHTLDEFLENAKQRNYHEMGKLWCDAVGSDRFVLRLLEPDAMKDSDLIADFADAVGIDHTGLTVPPRKNEALSVAAAEFLRQANVKLQQVGGRRAVTDLMRDAESRLMQLPSAERKLVLTAGQIASIREANETTNRKLRDDFFPERAEMFPPKSKPAPSDPAVNQPTIDELCEAGLEFVIPTPASGGDGKGGRKKGRKGGKKRRQNREAAQ</sequence>
<organism evidence="2 3">
    <name type="scientific">Tropicimonas sediminicola</name>
    <dbReference type="NCBI Taxonomy" id="1031541"/>
    <lineage>
        <taxon>Bacteria</taxon>
        <taxon>Pseudomonadati</taxon>
        <taxon>Pseudomonadota</taxon>
        <taxon>Alphaproteobacteria</taxon>
        <taxon>Rhodobacterales</taxon>
        <taxon>Roseobacteraceae</taxon>
        <taxon>Tropicimonas</taxon>
    </lineage>
</organism>
<dbReference type="OrthoDB" id="547419at2"/>
<protein>
    <recommendedName>
        <fullName evidence="4">Sulfotransferase family protein</fullName>
    </recommendedName>
</protein>
<keyword evidence="3" id="KW-1185">Reference proteome</keyword>
<proteinExistence type="predicted"/>
<dbReference type="SUPFAM" id="SSF52540">
    <property type="entry name" value="P-loop containing nucleoside triphosphate hydrolases"/>
    <property type="match status" value="1"/>
</dbReference>
<evidence type="ECO:0000313" key="2">
    <source>
        <dbReference type="EMBL" id="SNT34860.1"/>
    </source>
</evidence>
<gene>
    <name evidence="2" type="ORF">SAMN05421757_111128</name>
</gene>
<feature type="region of interest" description="Disordered" evidence="1">
    <location>
        <begin position="339"/>
        <end position="371"/>
    </location>
</feature>
<evidence type="ECO:0008006" key="4">
    <source>
        <dbReference type="Google" id="ProtNLM"/>
    </source>
</evidence>